<name>A0AA39MK20_9AGAR</name>
<dbReference type="Proteomes" id="UP001175226">
    <property type="component" value="Unassembled WGS sequence"/>
</dbReference>
<dbReference type="EMBL" id="JAUEPT010000053">
    <property type="protein sequence ID" value="KAK0436728.1"/>
    <property type="molecule type" value="Genomic_DNA"/>
</dbReference>
<keyword evidence="2" id="KW-1185">Reference proteome</keyword>
<sequence>MDSLPQELIDALVDILSNDCCSLCGLLSISRSLQSQARVHFFCIVHLLKEGSVLTFLDLCAPEIPHLVEDLLVALPYTVEHREGLEQLLERYPYWKEYSPWSTLAYSDVVGDAFGLTLLCSWYRNYQIGMGLEEAKVNQGAILSIEDLSALISILPLCSSIQLCAAHVLYQTCIDASNCLKMLVGQLYIYQPIHAHQTPPSGPKLEMLHVPFLTLEACRDDNNTVTGMKWFADCLKSGQGPVNVSRINILLTPSGKLDGSFLKRSVDEHIWTSLDSTMTAPRFTATMLCIWVGYVVE</sequence>
<evidence type="ECO:0000313" key="1">
    <source>
        <dbReference type="EMBL" id="KAK0436728.1"/>
    </source>
</evidence>
<proteinExistence type="predicted"/>
<protein>
    <submittedName>
        <fullName evidence="1">Uncharacterized protein</fullName>
    </submittedName>
</protein>
<gene>
    <name evidence="1" type="ORF">EV421DRAFT_1979719</name>
</gene>
<comment type="caution">
    <text evidence="1">The sequence shown here is derived from an EMBL/GenBank/DDBJ whole genome shotgun (WGS) entry which is preliminary data.</text>
</comment>
<evidence type="ECO:0000313" key="2">
    <source>
        <dbReference type="Proteomes" id="UP001175226"/>
    </source>
</evidence>
<reference evidence="1" key="1">
    <citation type="submission" date="2023-06" db="EMBL/GenBank/DDBJ databases">
        <authorList>
            <consortium name="Lawrence Berkeley National Laboratory"/>
            <person name="Ahrendt S."/>
            <person name="Sahu N."/>
            <person name="Indic B."/>
            <person name="Wong-Bajracharya J."/>
            <person name="Merenyi Z."/>
            <person name="Ke H.-M."/>
            <person name="Monk M."/>
            <person name="Kocsube S."/>
            <person name="Drula E."/>
            <person name="Lipzen A."/>
            <person name="Balint B."/>
            <person name="Henrissat B."/>
            <person name="Andreopoulos B."/>
            <person name="Martin F.M."/>
            <person name="Harder C.B."/>
            <person name="Rigling D."/>
            <person name="Ford K.L."/>
            <person name="Foster G.D."/>
            <person name="Pangilinan J."/>
            <person name="Papanicolaou A."/>
            <person name="Barry K."/>
            <person name="LaButti K."/>
            <person name="Viragh M."/>
            <person name="Koriabine M."/>
            <person name="Yan M."/>
            <person name="Riley R."/>
            <person name="Champramary S."/>
            <person name="Plett K.L."/>
            <person name="Tsai I.J."/>
            <person name="Slot J."/>
            <person name="Sipos G."/>
            <person name="Plett J."/>
            <person name="Nagy L.G."/>
            <person name="Grigoriev I.V."/>
        </authorList>
    </citation>
    <scope>NUCLEOTIDE SEQUENCE</scope>
    <source>
        <strain evidence="1">FPL87.14</strain>
    </source>
</reference>
<accession>A0AA39MK20</accession>
<dbReference type="AlphaFoldDB" id="A0AA39MK20"/>
<organism evidence="1 2">
    <name type="scientific">Armillaria borealis</name>
    <dbReference type="NCBI Taxonomy" id="47425"/>
    <lineage>
        <taxon>Eukaryota</taxon>
        <taxon>Fungi</taxon>
        <taxon>Dikarya</taxon>
        <taxon>Basidiomycota</taxon>
        <taxon>Agaricomycotina</taxon>
        <taxon>Agaricomycetes</taxon>
        <taxon>Agaricomycetidae</taxon>
        <taxon>Agaricales</taxon>
        <taxon>Marasmiineae</taxon>
        <taxon>Physalacriaceae</taxon>
        <taxon>Armillaria</taxon>
    </lineage>
</organism>